<evidence type="ECO:0000256" key="1">
    <source>
        <dbReference type="SAM" id="SignalP"/>
    </source>
</evidence>
<protein>
    <submittedName>
        <fullName evidence="2">Uncharacterized protein</fullName>
    </submittedName>
</protein>
<dbReference type="EMBL" id="FOSQ01000001">
    <property type="protein sequence ID" value="SFK27257.1"/>
    <property type="molecule type" value="Genomic_DNA"/>
</dbReference>
<feature type="chain" id="PRO_5011647367" evidence="1">
    <location>
        <begin position="22"/>
        <end position="279"/>
    </location>
</feature>
<organism evidence="2 3">
    <name type="scientific">Falsiroseomonas stagni DSM 19981</name>
    <dbReference type="NCBI Taxonomy" id="1123062"/>
    <lineage>
        <taxon>Bacteria</taxon>
        <taxon>Pseudomonadati</taxon>
        <taxon>Pseudomonadota</taxon>
        <taxon>Alphaproteobacteria</taxon>
        <taxon>Acetobacterales</taxon>
        <taxon>Roseomonadaceae</taxon>
        <taxon>Falsiroseomonas</taxon>
    </lineage>
</organism>
<dbReference type="AlphaFoldDB" id="A0A1I3Y5L8"/>
<name>A0A1I3Y5L8_9PROT</name>
<evidence type="ECO:0000313" key="2">
    <source>
        <dbReference type="EMBL" id="SFK27257.1"/>
    </source>
</evidence>
<evidence type="ECO:0000313" key="3">
    <source>
        <dbReference type="Proteomes" id="UP000199473"/>
    </source>
</evidence>
<dbReference type="PROSITE" id="PS51257">
    <property type="entry name" value="PROKAR_LIPOPROTEIN"/>
    <property type="match status" value="1"/>
</dbReference>
<keyword evidence="1" id="KW-0732">Signal</keyword>
<reference evidence="2 3" key="1">
    <citation type="submission" date="2016-10" db="EMBL/GenBank/DDBJ databases">
        <authorList>
            <person name="de Groot N.N."/>
        </authorList>
    </citation>
    <scope>NUCLEOTIDE SEQUENCE [LARGE SCALE GENOMIC DNA]</scope>
    <source>
        <strain evidence="2 3">DSM 19981</strain>
    </source>
</reference>
<dbReference type="STRING" id="1123062.SAMN02745775_1011002"/>
<proteinExistence type="predicted"/>
<gene>
    <name evidence="2" type="ORF">SAMN02745775_1011002</name>
</gene>
<accession>A0A1I3Y5L8</accession>
<dbReference type="Proteomes" id="UP000199473">
    <property type="component" value="Unassembled WGS sequence"/>
</dbReference>
<feature type="signal peptide" evidence="1">
    <location>
        <begin position="1"/>
        <end position="21"/>
    </location>
</feature>
<keyword evidence="3" id="KW-1185">Reference proteome</keyword>
<dbReference type="OrthoDB" id="7375264at2"/>
<sequence length="279" mass="30224">MVSQRLSSIVAAIAFPLFIAACTDLSAVRDFAKTSSAVVESRAVIDGYVAHPSRMRAFFPPDRLALLEEQSRLRQNQKAGLEGLQQAIGTYMTTLGSLAADETVSFNTNPLVSQASKVGVIAPDLVGVVTAAGDLLLRAASSAWRQRETSRLIGDVHPHLVRMTDALRQFVTEAAAADDAQALSAIDAHYSLLIRRSRDPAGMAALGEWRIVREEAVRSREAARTAYLSALAKVRDGHQILFDRRNDLSLGDTIRQLRAAEAALRELGKVLEPLVARAL</sequence>